<sequence length="141" mass="15981">MYTDLRCRNLLSRTIVTASSSDVAVNAARRAASPQSPQYISDASLRSTCLGYTLELTVKTRRRAVLSWSYSEKRVQTQVLQKFDVAQLKISPDEKKEIEMDAGLRSFSYLDKSFSIKSFGQSRGYIILREVSEIGRTRSEN</sequence>
<keyword evidence="2" id="KW-1185">Reference proteome</keyword>
<protein>
    <submittedName>
        <fullName evidence="1">Uncharacterized protein</fullName>
    </submittedName>
</protein>
<gene>
    <name evidence="1" type="ORF">MARPO_0045s0008</name>
</gene>
<dbReference type="AlphaFoldDB" id="A0A2R6WZP6"/>
<accession>A0A2R6WZP6</accession>
<proteinExistence type="predicted"/>
<name>A0A2R6WZP6_MARPO</name>
<evidence type="ECO:0000313" key="2">
    <source>
        <dbReference type="Proteomes" id="UP000244005"/>
    </source>
</evidence>
<dbReference type="Proteomes" id="UP000244005">
    <property type="component" value="Unassembled WGS sequence"/>
</dbReference>
<reference evidence="2" key="1">
    <citation type="journal article" date="2017" name="Cell">
        <title>Insights into land plant evolution garnered from the Marchantia polymorpha genome.</title>
        <authorList>
            <person name="Bowman J.L."/>
            <person name="Kohchi T."/>
            <person name="Yamato K.T."/>
            <person name="Jenkins J."/>
            <person name="Shu S."/>
            <person name="Ishizaki K."/>
            <person name="Yamaoka S."/>
            <person name="Nishihama R."/>
            <person name="Nakamura Y."/>
            <person name="Berger F."/>
            <person name="Adam C."/>
            <person name="Aki S.S."/>
            <person name="Althoff F."/>
            <person name="Araki T."/>
            <person name="Arteaga-Vazquez M.A."/>
            <person name="Balasubrmanian S."/>
            <person name="Barry K."/>
            <person name="Bauer D."/>
            <person name="Boehm C.R."/>
            <person name="Briginshaw L."/>
            <person name="Caballero-Perez J."/>
            <person name="Catarino B."/>
            <person name="Chen F."/>
            <person name="Chiyoda S."/>
            <person name="Chovatia M."/>
            <person name="Davies K.M."/>
            <person name="Delmans M."/>
            <person name="Demura T."/>
            <person name="Dierschke T."/>
            <person name="Dolan L."/>
            <person name="Dorantes-Acosta A.E."/>
            <person name="Eklund D.M."/>
            <person name="Florent S.N."/>
            <person name="Flores-Sandoval E."/>
            <person name="Fujiyama A."/>
            <person name="Fukuzawa H."/>
            <person name="Galik B."/>
            <person name="Grimanelli D."/>
            <person name="Grimwood J."/>
            <person name="Grossniklaus U."/>
            <person name="Hamada T."/>
            <person name="Haseloff J."/>
            <person name="Hetherington A.J."/>
            <person name="Higo A."/>
            <person name="Hirakawa Y."/>
            <person name="Hundley H.N."/>
            <person name="Ikeda Y."/>
            <person name="Inoue K."/>
            <person name="Inoue S.I."/>
            <person name="Ishida S."/>
            <person name="Jia Q."/>
            <person name="Kakita M."/>
            <person name="Kanazawa T."/>
            <person name="Kawai Y."/>
            <person name="Kawashima T."/>
            <person name="Kennedy M."/>
            <person name="Kinose K."/>
            <person name="Kinoshita T."/>
            <person name="Kohara Y."/>
            <person name="Koide E."/>
            <person name="Komatsu K."/>
            <person name="Kopischke S."/>
            <person name="Kubo M."/>
            <person name="Kyozuka J."/>
            <person name="Lagercrantz U."/>
            <person name="Lin S.S."/>
            <person name="Lindquist E."/>
            <person name="Lipzen A.M."/>
            <person name="Lu C.W."/>
            <person name="De Luna E."/>
            <person name="Martienssen R.A."/>
            <person name="Minamino N."/>
            <person name="Mizutani M."/>
            <person name="Mizutani M."/>
            <person name="Mochizuki N."/>
            <person name="Monte I."/>
            <person name="Mosher R."/>
            <person name="Nagasaki H."/>
            <person name="Nakagami H."/>
            <person name="Naramoto S."/>
            <person name="Nishitani K."/>
            <person name="Ohtani M."/>
            <person name="Okamoto T."/>
            <person name="Okumura M."/>
            <person name="Phillips J."/>
            <person name="Pollak B."/>
            <person name="Reinders A."/>
            <person name="Rovekamp M."/>
            <person name="Sano R."/>
            <person name="Sawa S."/>
            <person name="Schmid M.W."/>
            <person name="Shirakawa M."/>
            <person name="Solano R."/>
            <person name="Spunde A."/>
            <person name="Suetsugu N."/>
            <person name="Sugano S."/>
            <person name="Sugiyama A."/>
            <person name="Sun R."/>
            <person name="Suzuki Y."/>
            <person name="Takenaka M."/>
            <person name="Takezawa D."/>
            <person name="Tomogane H."/>
            <person name="Tsuzuki M."/>
            <person name="Ueda T."/>
            <person name="Umeda M."/>
            <person name="Ward J.M."/>
            <person name="Watanabe Y."/>
            <person name="Yazaki K."/>
            <person name="Yokoyama R."/>
            <person name="Yoshitake Y."/>
            <person name="Yotsui I."/>
            <person name="Zachgo S."/>
            <person name="Schmutz J."/>
        </authorList>
    </citation>
    <scope>NUCLEOTIDE SEQUENCE [LARGE SCALE GENOMIC DNA]</scope>
    <source>
        <strain evidence="2">Tak-1</strain>
    </source>
</reference>
<organism evidence="1 2">
    <name type="scientific">Marchantia polymorpha</name>
    <name type="common">Common liverwort</name>
    <name type="synonym">Marchantia aquatica</name>
    <dbReference type="NCBI Taxonomy" id="3197"/>
    <lineage>
        <taxon>Eukaryota</taxon>
        <taxon>Viridiplantae</taxon>
        <taxon>Streptophyta</taxon>
        <taxon>Embryophyta</taxon>
        <taxon>Marchantiophyta</taxon>
        <taxon>Marchantiopsida</taxon>
        <taxon>Marchantiidae</taxon>
        <taxon>Marchantiales</taxon>
        <taxon>Marchantiaceae</taxon>
        <taxon>Marchantia</taxon>
    </lineage>
</organism>
<dbReference type="Gramene" id="Mp6g20560.1">
    <property type="protein sequence ID" value="Mp6g20560.1.cds1"/>
    <property type="gene ID" value="Mp6g20560"/>
</dbReference>
<dbReference type="EMBL" id="KZ772717">
    <property type="protein sequence ID" value="PTQ39325.1"/>
    <property type="molecule type" value="Genomic_DNA"/>
</dbReference>
<evidence type="ECO:0000313" key="1">
    <source>
        <dbReference type="EMBL" id="PTQ39325.1"/>
    </source>
</evidence>